<dbReference type="RefSeq" id="WP_268874202.1">
    <property type="nucleotide sequence ID" value="NZ_BDJL01000030.1"/>
</dbReference>
<dbReference type="STRING" id="661089.ciss_09430"/>
<protein>
    <submittedName>
        <fullName evidence="1">Uncharacterized protein</fullName>
    </submittedName>
</protein>
<dbReference type="AlphaFoldDB" id="A0A1L8D1F1"/>
<evidence type="ECO:0000313" key="1">
    <source>
        <dbReference type="EMBL" id="GAV25010.1"/>
    </source>
</evidence>
<proteinExistence type="predicted"/>
<dbReference type="Proteomes" id="UP000187338">
    <property type="component" value="Unassembled WGS sequence"/>
</dbReference>
<dbReference type="EMBL" id="BDJL01000030">
    <property type="protein sequence ID" value="GAV25010.1"/>
    <property type="molecule type" value="Genomic_DNA"/>
</dbReference>
<keyword evidence="2" id="KW-1185">Reference proteome</keyword>
<evidence type="ECO:0000313" key="2">
    <source>
        <dbReference type="Proteomes" id="UP000187338"/>
    </source>
</evidence>
<name>A0A1L8D1F1_9THEO</name>
<sequence>MKEKKTFNLYRDVYLLDDKFFTEVNRNEEKKKNLEQEKRQTK</sequence>
<organism evidence="1 2">
    <name type="scientific">Carboxydothermus islandicus</name>
    <dbReference type="NCBI Taxonomy" id="661089"/>
    <lineage>
        <taxon>Bacteria</taxon>
        <taxon>Bacillati</taxon>
        <taxon>Bacillota</taxon>
        <taxon>Clostridia</taxon>
        <taxon>Thermoanaerobacterales</taxon>
        <taxon>Thermoanaerobacteraceae</taxon>
        <taxon>Carboxydothermus</taxon>
    </lineage>
</organism>
<accession>A0A1L8D1F1</accession>
<reference evidence="2" key="1">
    <citation type="submission" date="2016-12" db="EMBL/GenBank/DDBJ databases">
        <title>Draft Genome Sequences od Carboxydothermus pertinax and islandicus, Hydrogenogenic Carboxydotrophic Bacteria.</title>
        <authorList>
            <person name="Fukuyama Y."/>
            <person name="Ohmae K."/>
            <person name="Yoneda Y."/>
            <person name="Yoshida T."/>
            <person name="Sako Y."/>
        </authorList>
    </citation>
    <scope>NUCLEOTIDE SEQUENCE [LARGE SCALE GENOMIC DNA]</scope>
    <source>
        <strain evidence="2">SET</strain>
    </source>
</reference>
<comment type="caution">
    <text evidence="1">The sequence shown here is derived from an EMBL/GenBank/DDBJ whole genome shotgun (WGS) entry which is preliminary data.</text>
</comment>
<gene>
    <name evidence="1" type="ORF">ciss_09430</name>
</gene>